<name>A0A0A9DG84_ARUDO</name>
<protein>
    <submittedName>
        <fullName evidence="1">Uncharacterized protein</fullName>
    </submittedName>
</protein>
<reference evidence="1" key="2">
    <citation type="journal article" date="2015" name="Data Brief">
        <title>Shoot transcriptome of the giant reed, Arundo donax.</title>
        <authorList>
            <person name="Barrero R.A."/>
            <person name="Guerrero F.D."/>
            <person name="Moolhuijzen P."/>
            <person name="Goolsby J.A."/>
            <person name="Tidwell J."/>
            <person name="Bellgard S.E."/>
            <person name="Bellgard M.I."/>
        </authorList>
    </citation>
    <scope>NUCLEOTIDE SEQUENCE</scope>
    <source>
        <tissue evidence="1">Shoot tissue taken approximately 20 cm above the soil surface</tissue>
    </source>
</reference>
<proteinExistence type="predicted"/>
<accession>A0A0A9DG84</accession>
<organism evidence="1">
    <name type="scientific">Arundo donax</name>
    <name type="common">Giant reed</name>
    <name type="synonym">Donax arundinaceus</name>
    <dbReference type="NCBI Taxonomy" id="35708"/>
    <lineage>
        <taxon>Eukaryota</taxon>
        <taxon>Viridiplantae</taxon>
        <taxon>Streptophyta</taxon>
        <taxon>Embryophyta</taxon>
        <taxon>Tracheophyta</taxon>
        <taxon>Spermatophyta</taxon>
        <taxon>Magnoliopsida</taxon>
        <taxon>Liliopsida</taxon>
        <taxon>Poales</taxon>
        <taxon>Poaceae</taxon>
        <taxon>PACMAD clade</taxon>
        <taxon>Arundinoideae</taxon>
        <taxon>Arundineae</taxon>
        <taxon>Arundo</taxon>
    </lineage>
</organism>
<dbReference type="EMBL" id="GBRH01215108">
    <property type="protein sequence ID" value="JAD82787.1"/>
    <property type="molecule type" value="Transcribed_RNA"/>
</dbReference>
<reference evidence="1" key="1">
    <citation type="submission" date="2014-09" db="EMBL/GenBank/DDBJ databases">
        <authorList>
            <person name="Magalhaes I.L.F."/>
            <person name="Oliveira U."/>
            <person name="Santos F.R."/>
            <person name="Vidigal T.H.D.A."/>
            <person name="Brescovit A.D."/>
            <person name="Santos A.J."/>
        </authorList>
    </citation>
    <scope>NUCLEOTIDE SEQUENCE</scope>
    <source>
        <tissue evidence="1">Shoot tissue taken approximately 20 cm above the soil surface</tissue>
    </source>
</reference>
<evidence type="ECO:0000313" key="1">
    <source>
        <dbReference type="EMBL" id="JAD82787.1"/>
    </source>
</evidence>
<dbReference type="AlphaFoldDB" id="A0A0A9DG84"/>
<sequence length="89" mass="9635">MGFALRPQKSNSSSFCTLFIRAHTIPQGFETPGLFSCSFFGILQSAGIIKSIIVVVTFFRASNDVVASICSGMIPSSPHVVFYHVQFTG</sequence>